<dbReference type="EMBL" id="QLLG01000312">
    <property type="protein sequence ID" value="RMX64422.1"/>
    <property type="molecule type" value="Genomic_DNA"/>
</dbReference>
<evidence type="ECO:0000313" key="1">
    <source>
        <dbReference type="EMBL" id="RMX64422.1"/>
    </source>
</evidence>
<dbReference type="VEuPathDB" id="FungiDB:DD237_006981"/>
<accession>A0A3M6VDM4</accession>
<organism evidence="1 3">
    <name type="scientific">Peronospora effusa</name>
    <dbReference type="NCBI Taxonomy" id="542832"/>
    <lineage>
        <taxon>Eukaryota</taxon>
        <taxon>Sar</taxon>
        <taxon>Stramenopiles</taxon>
        <taxon>Oomycota</taxon>
        <taxon>Peronosporomycetes</taxon>
        <taxon>Peronosporales</taxon>
        <taxon>Peronosporaceae</taxon>
        <taxon>Peronospora</taxon>
    </lineage>
</organism>
<reference evidence="3 4" key="1">
    <citation type="submission" date="2018-06" db="EMBL/GenBank/DDBJ databases">
        <title>Comparative genomics of downy mildews reveals potential adaptations to biotrophy.</title>
        <authorList>
            <person name="Fletcher K."/>
            <person name="Klosterman S.J."/>
            <person name="Derevnina L."/>
            <person name="Martin F."/>
            <person name="Koike S."/>
            <person name="Reyes Chin-Wo S."/>
            <person name="Mou B."/>
            <person name="Michelmore R."/>
        </authorList>
    </citation>
    <scope>NUCLEOTIDE SEQUENCE [LARGE SCALE GENOMIC DNA]</scope>
    <source>
        <strain evidence="2 4">R13</strain>
        <strain evidence="1 3">R14</strain>
    </source>
</reference>
<comment type="caution">
    <text evidence="1">The sequence shown here is derived from an EMBL/GenBank/DDBJ whole genome shotgun (WGS) entry which is preliminary data.</text>
</comment>
<dbReference type="Proteomes" id="UP000282087">
    <property type="component" value="Unassembled WGS sequence"/>
</dbReference>
<dbReference type="EMBL" id="QKXF01000553">
    <property type="protein sequence ID" value="RQM10749.1"/>
    <property type="molecule type" value="Genomic_DNA"/>
</dbReference>
<dbReference type="AlphaFoldDB" id="A0A3M6VDM4"/>
<protein>
    <submittedName>
        <fullName evidence="1">Uncharacterized protein</fullName>
    </submittedName>
</protein>
<keyword evidence="3" id="KW-1185">Reference proteome</keyword>
<gene>
    <name evidence="2" type="ORF">DD237_006981</name>
    <name evidence="1" type="ORF">DD238_007053</name>
</gene>
<proteinExistence type="predicted"/>
<evidence type="ECO:0000313" key="4">
    <source>
        <dbReference type="Proteomes" id="UP000286097"/>
    </source>
</evidence>
<evidence type="ECO:0000313" key="3">
    <source>
        <dbReference type="Proteomes" id="UP000282087"/>
    </source>
</evidence>
<evidence type="ECO:0000313" key="2">
    <source>
        <dbReference type="EMBL" id="RQM10749.1"/>
    </source>
</evidence>
<dbReference type="Proteomes" id="UP000286097">
    <property type="component" value="Unassembled WGS sequence"/>
</dbReference>
<sequence>MDGQTSVGSSNLNQSEEDVPLKASTIIFLSSSPQSLGRKPFAALFHHKSCEFKNFFFAAIGPTFTIRPSDALTIQGVKL</sequence>
<name>A0A3M6VDM4_9STRA</name>